<name>A0A1G5ZZV3_9HYPH</name>
<organism evidence="1 2">
    <name type="scientific">Mesorhizobium qingshengii</name>
    <dbReference type="NCBI Taxonomy" id="1165689"/>
    <lineage>
        <taxon>Bacteria</taxon>
        <taxon>Pseudomonadati</taxon>
        <taxon>Pseudomonadota</taxon>
        <taxon>Alphaproteobacteria</taxon>
        <taxon>Hyphomicrobiales</taxon>
        <taxon>Phyllobacteriaceae</taxon>
        <taxon>Mesorhizobium</taxon>
    </lineage>
</organism>
<dbReference type="EMBL" id="FMXM01000088">
    <property type="protein sequence ID" value="SDB00066.1"/>
    <property type="molecule type" value="Genomic_DNA"/>
</dbReference>
<dbReference type="Proteomes" id="UP000198588">
    <property type="component" value="Unassembled WGS sequence"/>
</dbReference>
<proteinExistence type="predicted"/>
<evidence type="ECO:0000313" key="1">
    <source>
        <dbReference type="EMBL" id="SDB00066.1"/>
    </source>
</evidence>
<sequence length="193" mass="21034">MSGKCASIIWRLGVGPQLQSRFRGRISKPDDVPVFSEDGRRRLCRSFGASRVSHGSRLLRGLMGSNQKSASGMPFQMKLLLHQRYRFGTTSSPTRGCAPEPSRHHTGQKSCVERVFTLPAPAGKGRTRQRKPRQYPASAGTAIAQCVCPGVLLRATNVNAGRSQQSSPAALRQAPLSRVDEVEFGSGTCWRAL</sequence>
<accession>A0A1G5ZZV3</accession>
<evidence type="ECO:0000313" key="2">
    <source>
        <dbReference type="Proteomes" id="UP000198588"/>
    </source>
</evidence>
<dbReference type="AlphaFoldDB" id="A0A1G5ZZV3"/>
<protein>
    <submittedName>
        <fullName evidence="1">Uncharacterized protein</fullName>
    </submittedName>
</protein>
<reference evidence="1 2" key="1">
    <citation type="submission" date="2016-10" db="EMBL/GenBank/DDBJ databases">
        <authorList>
            <person name="de Groot N.N."/>
        </authorList>
    </citation>
    <scope>NUCLEOTIDE SEQUENCE [LARGE SCALE GENOMIC DNA]</scope>
    <source>
        <strain evidence="1 2">CGMCC 1.12097</strain>
    </source>
</reference>
<gene>
    <name evidence="1" type="ORF">SAMN02927914_06840</name>
</gene>